<evidence type="ECO:0000313" key="9">
    <source>
        <dbReference type="EMBL" id="MBM6576727.1"/>
    </source>
</evidence>
<dbReference type="Proteomes" id="UP000763641">
    <property type="component" value="Unassembled WGS sequence"/>
</dbReference>
<evidence type="ECO:0000256" key="2">
    <source>
        <dbReference type="ARBA" id="ARBA00009773"/>
    </source>
</evidence>
<comment type="subcellular location">
    <subcellularLocation>
        <location evidence="1">Cell membrane</location>
        <topology evidence="1">Multi-pass membrane protein</topology>
    </subcellularLocation>
</comment>
<keyword evidence="3" id="KW-0813">Transport</keyword>
<keyword evidence="10" id="KW-1185">Reference proteome</keyword>
<evidence type="ECO:0000256" key="4">
    <source>
        <dbReference type="ARBA" id="ARBA00022475"/>
    </source>
</evidence>
<proteinExistence type="inferred from homology"/>
<gene>
    <name evidence="9" type="ORF">ILT43_10100</name>
</gene>
<dbReference type="Pfam" id="PF01594">
    <property type="entry name" value="AI-2E_transport"/>
    <property type="match status" value="2"/>
</dbReference>
<dbReference type="PANTHER" id="PTHR21716">
    <property type="entry name" value="TRANSMEMBRANE PROTEIN"/>
    <property type="match status" value="1"/>
</dbReference>
<evidence type="ECO:0000256" key="8">
    <source>
        <dbReference type="SAM" id="Phobius"/>
    </source>
</evidence>
<reference evidence="9 10" key="1">
    <citation type="submission" date="2020-12" db="EMBL/GenBank/DDBJ databases">
        <title>Sphingomonas sp.</title>
        <authorList>
            <person name="Kim M.K."/>
        </authorList>
    </citation>
    <scope>NUCLEOTIDE SEQUENCE [LARGE SCALE GENOMIC DNA]</scope>
    <source>
        <strain evidence="9 10">BT552</strain>
    </source>
</reference>
<evidence type="ECO:0000256" key="7">
    <source>
        <dbReference type="ARBA" id="ARBA00023136"/>
    </source>
</evidence>
<keyword evidence="6 8" id="KW-1133">Transmembrane helix</keyword>
<feature type="transmembrane region" description="Helical" evidence="8">
    <location>
        <begin position="62"/>
        <end position="81"/>
    </location>
</feature>
<keyword evidence="7 8" id="KW-0472">Membrane</keyword>
<dbReference type="InterPro" id="IPR002549">
    <property type="entry name" value="AI-2E-like"/>
</dbReference>
<feature type="transmembrane region" description="Helical" evidence="8">
    <location>
        <begin position="38"/>
        <end position="56"/>
    </location>
</feature>
<evidence type="ECO:0000313" key="10">
    <source>
        <dbReference type="Proteomes" id="UP000763641"/>
    </source>
</evidence>
<feature type="transmembrane region" description="Helical" evidence="8">
    <location>
        <begin position="315"/>
        <end position="337"/>
    </location>
</feature>
<comment type="caution">
    <text evidence="9">The sequence shown here is derived from an EMBL/GenBank/DDBJ whole genome shotgun (WGS) entry which is preliminary data.</text>
</comment>
<feature type="transmembrane region" description="Helical" evidence="8">
    <location>
        <begin position="357"/>
        <end position="382"/>
    </location>
</feature>
<evidence type="ECO:0000256" key="5">
    <source>
        <dbReference type="ARBA" id="ARBA00022692"/>
    </source>
</evidence>
<keyword evidence="4" id="KW-1003">Cell membrane</keyword>
<feature type="transmembrane region" description="Helical" evidence="8">
    <location>
        <begin position="90"/>
        <end position="112"/>
    </location>
</feature>
<protein>
    <submittedName>
        <fullName evidence="9">AI-2E family transporter</fullName>
    </submittedName>
</protein>
<comment type="similarity">
    <text evidence="2">Belongs to the autoinducer-2 exporter (AI-2E) (TC 2.A.86) family.</text>
</comment>
<name>A0ABS2D714_9SPHN</name>
<feature type="transmembrane region" description="Helical" evidence="8">
    <location>
        <begin position="281"/>
        <end position="308"/>
    </location>
</feature>
<accession>A0ABS2D714</accession>
<dbReference type="RefSeq" id="WP_204198845.1">
    <property type="nucleotide sequence ID" value="NZ_JAFEMC010000003.1"/>
</dbReference>
<evidence type="ECO:0000256" key="1">
    <source>
        <dbReference type="ARBA" id="ARBA00004651"/>
    </source>
</evidence>
<keyword evidence="5 8" id="KW-0812">Transmembrane</keyword>
<evidence type="ECO:0000256" key="6">
    <source>
        <dbReference type="ARBA" id="ARBA00022989"/>
    </source>
</evidence>
<sequence>MAIDRKLVDSGRRPLPAQTVGAAAGNPAQVIAANVPGISGLLGLAVGVVVIAGLFFAKDVLIPITLAILLSFVLSPIVGFLRRLKLPRGLAVMVAVLAALGLVGGIGTLVGMQAASLSDDAPGYVRQIESKMDGAKRFAADRVAFFAQDRARPAPTVSGSPRNNTERVLAGRDRQPVPVRVTETEPDALSVAGQVLGPVVGPFETFVIVLVVAIFILMQKEDLRDRLIRVFGSSDLHRTTLAMDDAGGRLSRYFLSQLAVNASFGTVIGVGLWAIGLPVPALWGILAGILRFVPYIGALLGAALPLVLAAGVDPGWGMVIGVAILFAVVEPLVGYVVEPLLYGHSTGLSPLSVVVAAVFWTWIWGPVGLVLSMPLTLCLVVLGRHVPSLEFVDILLGDQPALTPVESFYQRMLAADPEEALEQAEALLTERSLTAYYDEVALGGLKLAAEDTRRGAIDRDGAGRIVRSMLTVIGELDEHDDTAALSSSAPDKRLNPMPASGDVAIDETAPRDLPRAPDAWAAADTVTCVAGRGVLDDAVTAMLEQLLAKRGFGVRRVTHAAVGRDALERIDYTATRLICLSYLEIGGTPSHLRYLVRRLHREAPHARIMVGLWPEGEAALSDEQIQRTLGADLYVGSLGAAVEDALALAGEPVAAAG</sequence>
<feature type="transmembrane region" description="Helical" evidence="8">
    <location>
        <begin position="199"/>
        <end position="218"/>
    </location>
</feature>
<organism evidence="9 10">
    <name type="scientific">Sphingomonas longa</name>
    <dbReference type="NCBI Taxonomy" id="2778730"/>
    <lineage>
        <taxon>Bacteria</taxon>
        <taxon>Pseudomonadati</taxon>
        <taxon>Pseudomonadota</taxon>
        <taxon>Alphaproteobacteria</taxon>
        <taxon>Sphingomonadales</taxon>
        <taxon>Sphingomonadaceae</taxon>
        <taxon>Sphingomonas</taxon>
    </lineage>
</organism>
<evidence type="ECO:0000256" key="3">
    <source>
        <dbReference type="ARBA" id="ARBA00022448"/>
    </source>
</evidence>
<dbReference type="EMBL" id="JAFEMC010000003">
    <property type="protein sequence ID" value="MBM6576727.1"/>
    <property type="molecule type" value="Genomic_DNA"/>
</dbReference>
<dbReference type="PANTHER" id="PTHR21716:SF53">
    <property type="entry name" value="PERMEASE PERM-RELATED"/>
    <property type="match status" value="1"/>
</dbReference>
<feature type="transmembrane region" description="Helical" evidence="8">
    <location>
        <begin position="253"/>
        <end position="275"/>
    </location>
</feature>